<dbReference type="EMBL" id="KI968696">
    <property type="protein sequence ID" value="EUN32005.1"/>
    <property type="molecule type" value="Genomic_DNA"/>
</dbReference>
<reference evidence="2 3" key="1">
    <citation type="journal article" date="2013" name="PLoS Genet.">
        <title>Comparative genome structure, secondary metabolite, and effector coding capacity across Cochliobolus pathogens.</title>
        <authorList>
            <person name="Condon B.J."/>
            <person name="Leng Y."/>
            <person name="Wu D."/>
            <person name="Bushley K.E."/>
            <person name="Ohm R.A."/>
            <person name="Otillar R."/>
            <person name="Martin J."/>
            <person name="Schackwitz W."/>
            <person name="Grimwood J."/>
            <person name="MohdZainudin N."/>
            <person name="Xue C."/>
            <person name="Wang R."/>
            <person name="Manning V.A."/>
            <person name="Dhillon B."/>
            <person name="Tu Z.J."/>
            <person name="Steffenson B.J."/>
            <person name="Salamov A."/>
            <person name="Sun H."/>
            <person name="Lowry S."/>
            <person name="LaButti K."/>
            <person name="Han J."/>
            <person name="Copeland A."/>
            <person name="Lindquist E."/>
            <person name="Barry K."/>
            <person name="Schmutz J."/>
            <person name="Baker S.E."/>
            <person name="Ciuffetti L.M."/>
            <person name="Grigoriev I.V."/>
            <person name="Zhong S."/>
            <person name="Turgeon B.G."/>
        </authorList>
    </citation>
    <scope>NUCLEOTIDE SEQUENCE [LARGE SCALE GENOMIC DNA]</scope>
    <source>
        <strain evidence="2 3">FI3</strain>
    </source>
</reference>
<proteinExistence type="predicted"/>
<organism evidence="2 3">
    <name type="scientific">Bipolaris victoriae (strain FI3)</name>
    <name type="common">Victoria blight of oats agent</name>
    <name type="synonym">Cochliobolus victoriae</name>
    <dbReference type="NCBI Taxonomy" id="930091"/>
    <lineage>
        <taxon>Eukaryota</taxon>
        <taxon>Fungi</taxon>
        <taxon>Dikarya</taxon>
        <taxon>Ascomycota</taxon>
        <taxon>Pezizomycotina</taxon>
        <taxon>Dothideomycetes</taxon>
        <taxon>Pleosporomycetidae</taxon>
        <taxon>Pleosporales</taxon>
        <taxon>Pleosporineae</taxon>
        <taxon>Pleosporaceae</taxon>
        <taxon>Bipolaris</taxon>
    </lineage>
</organism>
<dbReference type="RefSeq" id="XP_014561589.1">
    <property type="nucleotide sequence ID" value="XM_014706103.1"/>
</dbReference>
<dbReference type="AlphaFoldDB" id="W7F1P8"/>
<dbReference type="Proteomes" id="UP000054337">
    <property type="component" value="Unassembled WGS sequence"/>
</dbReference>
<gene>
    <name evidence="2" type="ORF">COCVIDRAFT_86485</name>
</gene>
<evidence type="ECO:0000256" key="1">
    <source>
        <dbReference type="SAM" id="MobiDB-lite"/>
    </source>
</evidence>
<accession>W7F1P8</accession>
<name>W7F1P8_BIPV3</name>
<keyword evidence="3" id="KW-1185">Reference proteome</keyword>
<dbReference type="HOGENOM" id="CLU_3032017_0_0_1"/>
<evidence type="ECO:0000313" key="3">
    <source>
        <dbReference type="Proteomes" id="UP000054337"/>
    </source>
</evidence>
<evidence type="ECO:0000313" key="2">
    <source>
        <dbReference type="EMBL" id="EUN32005.1"/>
    </source>
</evidence>
<sequence>MPRNVVQPPCLFLSFLPPPPTSLNTTSPLLNPPPPTGKTQPLPKECRCIIIKRYE</sequence>
<dbReference type="GeneID" id="26258471"/>
<protein>
    <submittedName>
        <fullName evidence="2">Uncharacterized protein</fullName>
    </submittedName>
</protein>
<feature type="region of interest" description="Disordered" evidence="1">
    <location>
        <begin position="23"/>
        <end position="42"/>
    </location>
</feature>